<sequence>MLTQCAGCQFPDASKPAAQGWLPDKCDPKAFPFQMCLQLAPHGTFTGKSAIVPGMCSPGVATIAMGDPKVDGAGLVDAGPYIACTIDFIRGSSRKRRVTASLQDATISAVSKTSGAYNHLQAALILPVLGSD</sequence>
<dbReference type="Proteomes" id="UP001165960">
    <property type="component" value="Unassembled WGS sequence"/>
</dbReference>
<name>A0ACC2UBI6_9FUNG</name>
<comment type="caution">
    <text evidence="1">The sequence shown here is derived from an EMBL/GenBank/DDBJ whole genome shotgun (WGS) entry which is preliminary data.</text>
</comment>
<dbReference type="EMBL" id="QTSX02000933">
    <property type="protein sequence ID" value="KAJ9083777.1"/>
    <property type="molecule type" value="Genomic_DNA"/>
</dbReference>
<proteinExistence type="predicted"/>
<reference evidence="1" key="1">
    <citation type="submission" date="2022-04" db="EMBL/GenBank/DDBJ databases">
        <title>Genome of the entomopathogenic fungus Entomophthora muscae.</title>
        <authorList>
            <person name="Elya C."/>
            <person name="Lovett B.R."/>
            <person name="Lee E."/>
            <person name="Macias A.M."/>
            <person name="Hajek A.E."/>
            <person name="De Bivort B.L."/>
            <person name="Kasson M.T."/>
            <person name="De Fine Licht H.H."/>
            <person name="Stajich J.E."/>
        </authorList>
    </citation>
    <scope>NUCLEOTIDE SEQUENCE</scope>
    <source>
        <strain evidence="1">Berkeley</strain>
    </source>
</reference>
<organism evidence="1 2">
    <name type="scientific">Entomophthora muscae</name>
    <dbReference type="NCBI Taxonomy" id="34485"/>
    <lineage>
        <taxon>Eukaryota</taxon>
        <taxon>Fungi</taxon>
        <taxon>Fungi incertae sedis</taxon>
        <taxon>Zoopagomycota</taxon>
        <taxon>Entomophthoromycotina</taxon>
        <taxon>Entomophthoromycetes</taxon>
        <taxon>Entomophthorales</taxon>
        <taxon>Entomophthoraceae</taxon>
        <taxon>Entomophthora</taxon>
    </lineage>
</organism>
<evidence type="ECO:0000313" key="2">
    <source>
        <dbReference type="Proteomes" id="UP001165960"/>
    </source>
</evidence>
<gene>
    <name evidence="1" type="ORF">DSO57_1031262</name>
</gene>
<evidence type="ECO:0000313" key="1">
    <source>
        <dbReference type="EMBL" id="KAJ9083777.1"/>
    </source>
</evidence>
<keyword evidence="2" id="KW-1185">Reference proteome</keyword>
<accession>A0ACC2UBI6</accession>
<protein>
    <submittedName>
        <fullName evidence="1">Uncharacterized protein</fullName>
    </submittedName>
</protein>